<dbReference type="GO" id="GO:0005634">
    <property type="term" value="C:nucleus"/>
    <property type="evidence" value="ECO:0007669"/>
    <property type="project" value="TreeGrafter"/>
</dbReference>
<evidence type="ECO:0000256" key="6">
    <source>
        <dbReference type="ARBA" id="ARBA00022840"/>
    </source>
</evidence>
<dbReference type="GO" id="GO:0010468">
    <property type="term" value="P:regulation of gene expression"/>
    <property type="evidence" value="ECO:0007669"/>
    <property type="project" value="TreeGrafter"/>
</dbReference>
<dbReference type="EC" id="2.7.11.22" evidence="1"/>
<dbReference type="GO" id="GO:0000307">
    <property type="term" value="C:cyclin-dependent protein kinase holoenzyme complex"/>
    <property type="evidence" value="ECO:0007669"/>
    <property type="project" value="TreeGrafter"/>
</dbReference>
<dbReference type="GO" id="GO:0010389">
    <property type="term" value="P:regulation of G2/M transition of mitotic cell cycle"/>
    <property type="evidence" value="ECO:0007669"/>
    <property type="project" value="TreeGrafter"/>
</dbReference>
<keyword evidence="2" id="KW-0723">Serine/threonine-protein kinase</keyword>
<dbReference type="Gene3D" id="1.10.510.10">
    <property type="entry name" value="Transferase(Phosphotransferase) domain 1"/>
    <property type="match status" value="1"/>
</dbReference>
<dbReference type="GO" id="GO:0004693">
    <property type="term" value="F:cyclin-dependent protein serine/threonine kinase activity"/>
    <property type="evidence" value="ECO:0007669"/>
    <property type="project" value="UniProtKB-EC"/>
</dbReference>
<dbReference type="SUPFAM" id="SSF56112">
    <property type="entry name" value="Protein kinase-like (PK-like)"/>
    <property type="match status" value="1"/>
</dbReference>
<accession>A0A5K3FXS2</accession>
<evidence type="ECO:0000256" key="4">
    <source>
        <dbReference type="ARBA" id="ARBA00022741"/>
    </source>
</evidence>
<dbReference type="PANTHER" id="PTHR24056:SF254">
    <property type="entry name" value="CYCLIN-DEPENDENT KINASE 2"/>
    <property type="match status" value="1"/>
</dbReference>
<dbReference type="PANTHER" id="PTHR24056">
    <property type="entry name" value="CELL DIVISION PROTEIN KINASE"/>
    <property type="match status" value="1"/>
</dbReference>
<keyword evidence="4" id="KW-0547">Nucleotide-binding</keyword>
<proteinExistence type="predicted"/>
<dbReference type="InterPro" id="IPR011009">
    <property type="entry name" value="Kinase-like_dom_sf"/>
</dbReference>
<evidence type="ECO:0000256" key="5">
    <source>
        <dbReference type="ARBA" id="ARBA00022777"/>
    </source>
</evidence>
<keyword evidence="3" id="KW-0808">Transferase</keyword>
<dbReference type="GO" id="GO:0005524">
    <property type="term" value="F:ATP binding"/>
    <property type="evidence" value="ECO:0007669"/>
    <property type="project" value="UniProtKB-KW"/>
</dbReference>
<keyword evidence="5" id="KW-0418">Kinase</keyword>
<dbReference type="GO" id="GO:0005737">
    <property type="term" value="C:cytoplasm"/>
    <property type="evidence" value="ECO:0007669"/>
    <property type="project" value="TreeGrafter"/>
</dbReference>
<dbReference type="GO" id="GO:0000082">
    <property type="term" value="P:G1/S transition of mitotic cell cycle"/>
    <property type="evidence" value="ECO:0007669"/>
    <property type="project" value="TreeGrafter"/>
</dbReference>
<evidence type="ECO:0000256" key="1">
    <source>
        <dbReference type="ARBA" id="ARBA00012425"/>
    </source>
</evidence>
<protein>
    <recommendedName>
        <fullName evidence="1">cyclin-dependent kinase</fullName>
        <ecNumber evidence="1">2.7.11.22</ecNumber>
    </recommendedName>
</protein>
<sequence>MVTGNVLFPGDSEIDQLFQVFRKFGTPTDETWPGVKCMPDYNEEFPKFRPNFFAQREVTKEFQAFIQEMLRINPANRAEAHELRHAKFLRGAKIIPIE</sequence>
<dbReference type="GO" id="GO:0007165">
    <property type="term" value="P:signal transduction"/>
    <property type="evidence" value="ECO:0007669"/>
    <property type="project" value="TreeGrafter"/>
</dbReference>
<evidence type="ECO:0000256" key="3">
    <source>
        <dbReference type="ARBA" id="ARBA00022679"/>
    </source>
</evidence>
<evidence type="ECO:0000313" key="7">
    <source>
        <dbReference type="WBParaSite" id="MCU_011007-RA"/>
    </source>
</evidence>
<dbReference type="GO" id="GO:0030332">
    <property type="term" value="F:cyclin binding"/>
    <property type="evidence" value="ECO:0007669"/>
    <property type="project" value="TreeGrafter"/>
</dbReference>
<reference evidence="7" key="1">
    <citation type="submission" date="2019-11" db="UniProtKB">
        <authorList>
            <consortium name="WormBaseParasite"/>
        </authorList>
    </citation>
    <scope>IDENTIFICATION</scope>
</reference>
<evidence type="ECO:0000256" key="2">
    <source>
        <dbReference type="ARBA" id="ARBA00022527"/>
    </source>
</evidence>
<dbReference type="AlphaFoldDB" id="A0A5K3FXS2"/>
<keyword evidence="6" id="KW-0067">ATP-binding</keyword>
<organism evidence="7">
    <name type="scientific">Mesocestoides corti</name>
    <name type="common">Flatworm</name>
    <dbReference type="NCBI Taxonomy" id="53468"/>
    <lineage>
        <taxon>Eukaryota</taxon>
        <taxon>Metazoa</taxon>
        <taxon>Spiralia</taxon>
        <taxon>Lophotrochozoa</taxon>
        <taxon>Platyhelminthes</taxon>
        <taxon>Cestoda</taxon>
        <taxon>Eucestoda</taxon>
        <taxon>Cyclophyllidea</taxon>
        <taxon>Mesocestoididae</taxon>
        <taxon>Mesocestoides</taxon>
    </lineage>
</organism>
<dbReference type="InterPro" id="IPR050108">
    <property type="entry name" value="CDK"/>
</dbReference>
<name>A0A5K3FXS2_MESCO</name>
<dbReference type="WBParaSite" id="MCU_011007-RA">
    <property type="protein sequence ID" value="MCU_011007-RA"/>
    <property type="gene ID" value="MCU_011007"/>
</dbReference>